<evidence type="ECO:0000313" key="2">
    <source>
        <dbReference type="EMBL" id="UPV75875.1"/>
    </source>
</evidence>
<sequence length="171" mass="19098">MTVHTTYFGGLNATVSPADDALVLGVVRYPKEFVHRVTDRNVPAVAPPDDLLDAFKTVKEAADRDGVTNPSGAAWRTVDFEDRYRSHLDGSGPRQVLTELRDRVAHRDVWFVCWEKDPRYCHRRVLAEVLLEECDDRVVHHPAPADLEEFSDAQDGPDIARLTEFSGGGTA</sequence>
<name>A0A8U0HXJ5_9EURY</name>
<evidence type="ECO:0000313" key="3">
    <source>
        <dbReference type="Proteomes" id="UP000830729"/>
    </source>
</evidence>
<evidence type="ECO:0000259" key="1">
    <source>
        <dbReference type="Pfam" id="PF22751"/>
    </source>
</evidence>
<dbReference type="InterPro" id="IPR054495">
    <property type="entry name" value="DUF488-N3a"/>
</dbReference>
<dbReference type="GeneID" id="72185014"/>
<accession>A0A8U0HXJ5</accession>
<keyword evidence="3" id="KW-1185">Reference proteome</keyword>
<reference evidence="2 3" key="1">
    <citation type="submission" date="2022-04" db="EMBL/GenBank/DDBJ databases">
        <title>Diverse halophilic archaea isolated from saline environments.</title>
        <authorList>
            <person name="Cui H.-L."/>
        </authorList>
    </citation>
    <scope>NUCLEOTIDE SEQUENCE [LARGE SCALE GENOMIC DNA]</scope>
    <source>
        <strain evidence="2 3">XZYJT49</strain>
    </source>
</reference>
<proteinExistence type="predicted"/>
<dbReference type="RefSeq" id="WP_248651912.1">
    <property type="nucleotide sequence ID" value="NZ_CP096659.1"/>
</dbReference>
<dbReference type="AlphaFoldDB" id="A0A8U0HXJ5"/>
<dbReference type="EMBL" id="CP096659">
    <property type="protein sequence ID" value="UPV75875.1"/>
    <property type="molecule type" value="Genomic_DNA"/>
</dbReference>
<dbReference type="Proteomes" id="UP000830729">
    <property type="component" value="Chromosome"/>
</dbReference>
<protein>
    <submittedName>
        <fullName evidence="2">DUF488 domain-containing protein</fullName>
    </submittedName>
</protein>
<gene>
    <name evidence="2" type="ORF">M0R89_07405</name>
</gene>
<dbReference type="KEGG" id="halx:M0R89_07405"/>
<dbReference type="Pfam" id="PF22751">
    <property type="entry name" value="DUF488-N3a"/>
    <property type="match status" value="1"/>
</dbReference>
<organism evidence="2 3">
    <name type="scientific">Halorussus limi</name>
    <dbReference type="NCBI Taxonomy" id="2938695"/>
    <lineage>
        <taxon>Archaea</taxon>
        <taxon>Methanobacteriati</taxon>
        <taxon>Methanobacteriota</taxon>
        <taxon>Stenosarchaea group</taxon>
        <taxon>Halobacteria</taxon>
        <taxon>Halobacteriales</taxon>
        <taxon>Haladaptataceae</taxon>
        <taxon>Halorussus</taxon>
    </lineage>
</organism>
<feature type="domain" description="DUF488" evidence="1">
    <location>
        <begin position="17"/>
        <end position="132"/>
    </location>
</feature>